<dbReference type="PATRIC" id="fig|1648404.4.peg.2170"/>
<reference evidence="1 2" key="1">
    <citation type="journal article" date="2015" name="Int. J. Syst. Evol. Microbiol.">
        <title>Erythrobacter atlanticus sp. nov., a bacterium from ocean sediment able to degrade polycyclic aromatic hydrocarbons.</title>
        <authorList>
            <person name="Zhuang L."/>
            <person name="Liu Y."/>
            <person name="Wang L."/>
            <person name="Wang W."/>
            <person name="Shao Z."/>
        </authorList>
    </citation>
    <scope>NUCLEOTIDE SEQUENCE [LARGE SCALE GENOMIC DNA]</scope>
    <source>
        <strain evidence="2">s21-N3</strain>
    </source>
</reference>
<dbReference type="KEGG" id="ery:CP97_10415"/>
<keyword evidence="2" id="KW-1185">Reference proteome</keyword>
<dbReference type="AlphaFoldDB" id="A0A0H4VHJ6"/>
<gene>
    <name evidence="1" type="ORF">CP97_10415</name>
</gene>
<accession>A0A0H4VHJ6</accession>
<organism evidence="1 2">
    <name type="scientific">Aurantiacibacter atlanticus</name>
    <dbReference type="NCBI Taxonomy" id="1648404"/>
    <lineage>
        <taxon>Bacteria</taxon>
        <taxon>Pseudomonadati</taxon>
        <taxon>Pseudomonadota</taxon>
        <taxon>Alphaproteobacteria</taxon>
        <taxon>Sphingomonadales</taxon>
        <taxon>Erythrobacteraceae</taxon>
        <taxon>Aurantiacibacter</taxon>
    </lineage>
</organism>
<dbReference type="STRING" id="1648404.CP97_10415"/>
<name>A0A0H4VHJ6_9SPHN</name>
<sequence>MALGLSPQRNTALRTAHDFRDFETVAAMGEPQSIGRDLRNVRAFRFTRALQLLWRKLEAKA</sequence>
<evidence type="ECO:0000313" key="1">
    <source>
        <dbReference type="EMBL" id="AKQ42351.1"/>
    </source>
</evidence>
<dbReference type="EMBL" id="CP011310">
    <property type="protein sequence ID" value="AKQ42351.1"/>
    <property type="molecule type" value="Genomic_DNA"/>
</dbReference>
<evidence type="ECO:0000313" key="2">
    <source>
        <dbReference type="Proteomes" id="UP000059113"/>
    </source>
</evidence>
<dbReference type="Proteomes" id="UP000059113">
    <property type="component" value="Chromosome"/>
</dbReference>
<protein>
    <submittedName>
        <fullName evidence="1">Uncharacterized protein</fullName>
    </submittedName>
</protein>
<reference evidence="2" key="2">
    <citation type="submission" date="2015-04" db="EMBL/GenBank/DDBJ databases">
        <title>The complete genome sequence of Erythrobacter sp. s21-N3.</title>
        <authorList>
            <person name="Zhuang L."/>
            <person name="Liu Y."/>
            <person name="Shao Z."/>
        </authorList>
    </citation>
    <scope>NUCLEOTIDE SEQUENCE [LARGE SCALE GENOMIC DNA]</scope>
    <source>
        <strain evidence="2">s21-N3</strain>
    </source>
</reference>
<proteinExistence type="predicted"/>